<dbReference type="CDD" id="cd03784">
    <property type="entry name" value="GT1_Gtf-like"/>
    <property type="match status" value="1"/>
</dbReference>
<dbReference type="PANTHER" id="PTHR48050">
    <property type="entry name" value="STEROL 3-BETA-GLUCOSYLTRANSFERASE"/>
    <property type="match status" value="1"/>
</dbReference>
<comment type="similarity">
    <text evidence="1">Belongs to the glycosyltransferase 28 family.</text>
</comment>
<evidence type="ECO:0000256" key="1">
    <source>
        <dbReference type="ARBA" id="ARBA00006962"/>
    </source>
</evidence>
<feature type="domain" description="Erythromycin biosynthesis protein CIII-like N-terminal" evidence="6">
    <location>
        <begin position="19"/>
        <end position="259"/>
    </location>
</feature>
<dbReference type="EMBL" id="JAVREV010000020">
    <property type="protein sequence ID" value="MDT0446491.1"/>
    <property type="molecule type" value="Genomic_DNA"/>
</dbReference>
<gene>
    <name evidence="7" type="ORF">RM779_28420</name>
</gene>
<organism evidence="7 8">
    <name type="scientific">Streptomyces johnsoniae</name>
    <dbReference type="NCBI Taxonomy" id="3075532"/>
    <lineage>
        <taxon>Bacteria</taxon>
        <taxon>Bacillati</taxon>
        <taxon>Actinomycetota</taxon>
        <taxon>Actinomycetes</taxon>
        <taxon>Kitasatosporales</taxon>
        <taxon>Streptomycetaceae</taxon>
        <taxon>Streptomyces</taxon>
    </lineage>
</organism>
<keyword evidence="8" id="KW-1185">Reference proteome</keyword>
<keyword evidence="3" id="KW-0808">Transferase</keyword>
<dbReference type="SUPFAM" id="SSF53756">
    <property type="entry name" value="UDP-Glycosyltransferase/glycogen phosphorylase"/>
    <property type="match status" value="1"/>
</dbReference>
<accession>A0ABU2SCU5</accession>
<dbReference type="Pfam" id="PF21036">
    <property type="entry name" value="EryCIII-like_N"/>
    <property type="match status" value="1"/>
</dbReference>
<feature type="domain" description="Erythromycin biosynthesis protein CIII-like C-terminal" evidence="5">
    <location>
        <begin position="276"/>
        <end position="349"/>
    </location>
</feature>
<proteinExistence type="inferred from homology"/>
<comment type="caution">
    <text evidence="7">The sequence shown here is derived from an EMBL/GenBank/DDBJ whole genome shotgun (WGS) entry which is preliminary data.</text>
</comment>
<dbReference type="InterPro" id="IPR002213">
    <property type="entry name" value="UDP_glucos_trans"/>
</dbReference>
<reference evidence="8" key="1">
    <citation type="submission" date="2023-07" db="EMBL/GenBank/DDBJ databases">
        <title>30 novel species of actinomycetes from the DSMZ collection.</title>
        <authorList>
            <person name="Nouioui I."/>
        </authorList>
    </citation>
    <scope>NUCLEOTIDE SEQUENCE [LARGE SCALE GENOMIC DNA]</scope>
    <source>
        <strain evidence="8">DSM 41886</strain>
    </source>
</reference>
<dbReference type="Proteomes" id="UP001183615">
    <property type="component" value="Unassembled WGS sequence"/>
</dbReference>
<dbReference type="RefSeq" id="WP_311620647.1">
    <property type="nucleotide sequence ID" value="NZ_JAVREV010000020.1"/>
</dbReference>
<evidence type="ECO:0000256" key="4">
    <source>
        <dbReference type="SAM" id="MobiDB-lite"/>
    </source>
</evidence>
<evidence type="ECO:0000259" key="5">
    <source>
        <dbReference type="Pfam" id="PF06722"/>
    </source>
</evidence>
<dbReference type="Pfam" id="PF06722">
    <property type="entry name" value="EryCIII-like_C"/>
    <property type="match status" value="2"/>
</dbReference>
<dbReference type="InterPro" id="IPR048284">
    <property type="entry name" value="EryCIII-like_N"/>
</dbReference>
<evidence type="ECO:0000313" key="8">
    <source>
        <dbReference type="Proteomes" id="UP001183615"/>
    </source>
</evidence>
<sequence>MTIWPGTAHLYPVVPLVSALQSAGHEVVIASHPDVAATITSVGLTALPLGERAGMPTARAAAQPVPPGMDEELDRVAAALALDGEDHHPWGDFRQFVLPATWEFHPAGASSAQPMPGIDDLVAYARVWQPDLVVWDPAFPSAAVAARAAGAAHARLLWGPDYWGWITERLAAARADGSAAGAESPLARAVRPVAERHGVEVDEELLLGQWTIDTMPAPMRLPTRTVLVPMRWVPFTGAAPIPPWLREAPKRPRVALSLGVSVRQFFKGGEEFVGALLESVADLDIDVIATLDASQIADFRVPPNVRTVDYVPLTQLLPSCSAFIHHGGMGSFAAATATRTPQLIVDGDIKIVVEHADGTTTSSSHKHMDMRPTSAYVLSRGAGLLLDQKKHSVEELTKRLARVLDEPSFQAGARRIHEEMMATPSPHDLVPQLERLSARHRSRP</sequence>
<evidence type="ECO:0000256" key="3">
    <source>
        <dbReference type="ARBA" id="ARBA00022679"/>
    </source>
</evidence>
<feature type="region of interest" description="Disordered" evidence="4">
    <location>
        <begin position="420"/>
        <end position="444"/>
    </location>
</feature>
<dbReference type="PANTHER" id="PTHR48050:SF13">
    <property type="entry name" value="STEROL 3-BETA-GLUCOSYLTRANSFERASE UGT80A2"/>
    <property type="match status" value="1"/>
</dbReference>
<evidence type="ECO:0000259" key="6">
    <source>
        <dbReference type="Pfam" id="PF21036"/>
    </source>
</evidence>
<dbReference type="InterPro" id="IPR010610">
    <property type="entry name" value="EryCIII-like_C"/>
</dbReference>
<evidence type="ECO:0000256" key="2">
    <source>
        <dbReference type="ARBA" id="ARBA00022676"/>
    </source>
</evidence>
<evidence type="ECO:0000313" key="7">
    <source>
        <dbReference type="EMBL" id="MDT0446491.1"/>
    </source>
</evidence>
<feature type="domain" description="Erythromycin biosynthesis protein CIII-like C-terminal" evidence="5">
    <location>
        <begin position="372"/>
        <end position="436"/>
    </location>
</feature>
<dbReference type="Gene3D" id="3.40.50.2000">
    <property type="entry name" value="Glycogen Phosphorylase B"/>
    <property type="match status" value="2"/>
</dbReference>
<dbReference type="InterPro" id="IPR050426">
    <property type="entry name" value="Glycosyltransferase_28"/>
</dbReference>
<keyword evidence="2" id="KW-0328">Glycosyltransferase</keyword>
<protein>
    <submittedName>
        <fullName evidence="7">DUF1205 domain-containing protein</fullName>
    </submittedName>
</protein>
<name>A0ABU2SCU5_9ACTN</name>